<proteinExistence type="predicted"/>
<accession>A0ACD2ZYT0</accession>
<sequence length="352" mass="40045">NIYYPLNHALEWKLARWAKVSKISATALTELLSIEGVVQKLELSFTSANELNELIDQLPSRPKFQREEIELGGETFEVYFRDVLECVKALFGDPTLAPHMVFAPELHYLDASKQTRAFHDMHTGDWWWATQALIEVDCGQDSRTIIPILISTDKTQLTLFRNKAAYPIYLTIGNIPKEIRRKPSARGYVLLGYLPTSRLEHITEDASRRRCLANLYHTSMHCIFSLLKKPGCKGTKIRSGNGGLYRTHPILAGFCGDYPEQVLATCTLTGDCPQCPVDKARLGELVLPEGLRDVSIMSDLISRPDTTLSTYHTHRLKPVLEPFWKDLPYVHIYRSIVPDVLHQLYQGVMKHL</sequence>
<organism evidence="1 2">
    <name type="scientific">Pluteus cervinus</name>
    <dbReference type="NCBI Taxonomy" id="181527"/>
    <lineage>
        <taxon>Eukaryota</taxon>
        <taxon>Fungi</taxon>
        <taxon>Dikarya</taxon>
        <taxon>Basidiomycota</taxon>
        <taxon>Agaricomycotina</taxon>
        <taxon>Agaricomycetes</taxon>
        <taxon>Agaricomycetidae</taxon>
        <taxon>Agaricales</taxon>
        <taxon>Pluteineae</taxon>
        <taxon>Pluteaceae</taxon>
        <taxon>Pluteus</taxon>
    </lineage>
</organism>
<gene>
    <name evidence="1" type="ORF">BDN72DRAFT_737169</name>
</gene>
<feature type="non-terminal residue" evidence="1">
    <location>
        <position position="352"/>
    </location>
</feature>
<name>A0ACD2ZYT0_9AGAR</name>
<dbReference type="EMBL" id="ML209282">
    <property type="protein sequence ID" value="TFK58599.1"/>
    <property type="molecule type" value="Genomic_DNA"/>
</dbReference>
<evidence type="ECO:0000313" key="2">
    <source>
        <dbReference type="Proteomes" id="UP000308600"/>
    </source>
</evidence>
<feature type="non-terminal residue" evidence="1">
    <location>
        <position position="1"/>
    </location>
</feature>
<reference evidence="1 2" key="1">
    <citation type="journal article" date="2019" name="Nat. Ecol. Evol.">
        <title>Megaphylogeny resolves global patterns of mushroom evolution.</title>
        <authorList>
            <person name="Varga T."/>
            <person name="Krizsan K."/>
            <person name="Foldi C."/>
            <person name="Dima B."/>
            <person name="Sanchez-Garcia M."/>
            <person name="Sanchez-Ramirez S."/>
            <person name="Szollosi G.J."/>
            <person name="Szarkandi J.G."/>
            <person name="Papp V."/>
            <person name="Albert L."/>
            <person name="Andreopoulos W."/>
            <person name="Angelini C."/>
            <person name="Antonin V."/>
            <person name="Barry K.W."/>
            <person name="Bougher N.L."/>
            <person name="Buchanan P."/>
            <person name="Buyck B."/>
            <person name="Bense V."/>
            <person name="Catcheside P."/>
            <person name="Chovatia M."/>
            <person name="Cooper J."/>
            <person name="Damon W."/>
            <person name="Desjardin D."/>
            <person name="Finy P."/>
            <person name="Geml J."/>
            <person name="Haridas S."/>
            <person name="Hughes K."/>
            <person name="Justo A."/>
            <person name="Karasinski D."/>
            <person name="Kautmanova I."/>
            <person name="Kiss B."/>
            <person name="Kocsube S."/>
            <person name="Kotiranta H."/>
            <person name="LaButti K.M."/>
            <person name="Lechner B.E."/>
            <person name="Liimatainen K."/>
            <person name="Lipzen A."/>
            <person name="Lukacs Z."/>
            <person name="Mihaltcheva S."/>
            <person name="Morgado L.N."/>
            <person name="Niskanen T."/>
            <person name="Noordeloos M.E."/>
            <person name="Ohm R.A."/>
            <person name="Ortiz-Santana B."/>
            <person name="Ovrebo C."/>
            <person name="Racz N."/>
            <person name="Riley R."/>
            <person name="Savchenko A."/>
            <person name="Shiryaev A."/>
            <person name="Soop K."/>
            <person name="Spirin V."/>
            <person name="Szebenyi C."/>
            <person name="Tomsovsky M."/>
            <person name="Tulloss R.E."/>
            <person name="Uehling J."/>
            <person name="Grigoriev I.V."/>
            <person name="Vagvolgyi C."/>
            <person name="Papp T."/>
            <person name="Martin F.M."/>
            <person name="Miettinen O."/>
            <person name="Hibbett D.S."/>
            <person name="Nagy L.G."/>
        </authorList>
    </citation>
    <scope>NUCLEOTIDE SEQUENCE [LARGE SCALE GENOMIC DNA]</scope>
    <source>
        <strain evidence="1 2">NL-1719</strain>
    </source>
</reference>
<evidence type="ECO:0000313" key="1">
    <source>
        <dbReference type="EMBL" id="TFK58599.1"/>
    </source>
</evidence>
<protein>
    <submittedName>
        <fullName evidence="1">Uncharacterized protein</fullName>
    </submittedName>
</protein>
<keyword evidence="2" id="KW-1185">Reference proteome</keyword>
<dbReference type="Proteomes" id="UP000308600">
    <property type="component" value="Unassembled WGS sequence"/>
</dbReference>